<dbReference type="InterPro" id="IPR009057">
    <property type="entry name" value="Homeodomain-like_sf"/>
</dbReference>
<dbReference type="EMBL" id="MVHH01000088">
    <property type="protein sequence ID" value="OQZ91064.1"/>
    <property type="molecule type" value="Genomic_DNA"/>
</dbReference>
<evidence type="ECO:0000313" key="2">
    <source>
        <dbReference type="EMBL" id="OQZ91064.1"/>
    </source>
</evidence>
<feature type="region of interest" description="Disordered" evidence="1">
    <location>
        <begin position="129"/>
        <end position="163"/>
    </location>
</feature>
<evidence type="ECO:0000313" key="3">
    <source>
        <dbReference type="Proteomes" id="UP000192327"/>
    </source>
</evidence>
<reference evidence="2 3" key="1">
    <citation type="submission" date="2016-12" db="EMBL/GenBank/DDBJ databases">
        <title>The new phylogeny of genus Mycobacterium.</title>
        <authorList>
            <person name="Tortoli E."/>
            <person name="Trovato A."/>
            <person name="Cirillo D.M."/>
        </authorList>
    </citation>
    <scope>NUCLEOTIDE SEQUENCE [LARGE SCALE GENOMIC DNA]</scope>
    <source>
        <strain evidence="2 3">DSM 44942</strain>
    </source>
</reference>
<accession>A0ABX3RAU0</accession>
<dbReference type="SUPFAM" id="SSF46689">
    <property type="entry name" value="Homeodomain-like"/>
    <property type="match status" value="1"/>
</dbReference>
<dbReference type="Pfam" id="PF01527">
    <property type="entry name" value="HTH_Tnp_1"/>
    <property type="match status" value="1"/>
</dbReference>
<comment type="caution">
    <text evidence="2">The sequence shown here is derived from an EMBL/GenBank/DDBJ whole genome shotgun (WGS) entry which is preliminary data.</text>
</comment>
<evidence type="ECO:0008006" key="4">
    <source>
        <dbReference type="Google" id="ProtNLM"/>
    </source>
</evidence>
<protein>
    <recommendedName>
        <fullName evidence="4">Transposase</fullName>
    </recommendedName>
</protein>
<evidence type="ECO:0000256" key="1">
    <source>
        <dbReference type="SAM" id="MobiDB-lite"/>
    </source>
</evidence>
<dbReference type="InterPro" id="IPR002514">
    <property type="entry name" value="Transposase_8"/>
</dbReference>
<gene>
    <name evidence="2" type="ORF">BST15_20345</name>
</gene>
<dbReference type="Proteomes" id="UP000192327">
    <property type="component" value="Unassembled WGS sequence"/>
</dbReference>
<proteinExistence type="predicted"/>
<name>A0ABX3RAU0_9MYCO</name>
<keyword evidence="3" id="KW-1185">Reference proteome</keyword>
<sequence length="198" mass="22240">MPRRRRSFTPEHRVKAAHLVIDAHRRVAEVARELDMGTSLLHTWVRDERWRMSKVRGADARMLDTPGGQPVSAQQLAELLRLRATVTQQAKEIAFLKEVLGTLCGRSIEAELSRAQRCGVRLLRRAPESGDDNAASVAPETQVKTPNRETPSGHHAPDQTGRVAIETGIARPAIRWARQWLTEASLSGYTIQRLLLYQ</sequence>
<organism evidence="2 3">
    <name type="scientific">Mycolicibacter arupensis</name>
    <dbReference type="NCBI Taxonomy" id="342002"/>
    <lineage>
        <taxon>Bacteria</taxon>
        <taxon>Bacillati</taxon>
        <taxon>Actinomycetota</taxon>
        <taxon>Actinomycetes</taxon>
        <taxon>Mycobacteriales</taxon>
        <taxon>Mycobacteriaceae</taxon>
        <taxon>Mycolicibacter</taxon>
    </lineage>
</organism>